<dbReference type="InterPro" id="IPR002052">
    <property type="entry name" value="DNA_methylase_N6_adenine_CS"/>
</dbReference>
<dbReference type="PANTHER" id="PTHR18895">
    <property type="entry name" value="HEMK METHYLTRANSFERASE"/>
    <property type="match status" value="1"/>
</dbReference>
<evidence type="ECO:0000256" key="2">
    <source>
        <dbReference type="ARBA" id="ARBA00022603"/>
    </source>
</evidence>
<protein>
    <recommendedName>
        <fullName evidence="1">peptide chain release factor N(5)-glutamine methyltransferase</fullName>
        <ecNumber evidence="1">2.1.1.297</ecNumber>
    </recommendedName>
</protein>
<evidence type="ECO:0000256" key="1">
    <source>
        <dbReference type="ARBA" id="ARBA00012771"/>
    </source>
</evidence>
<dbReference type="STRING" id="747682.MALL_0699"/>
<sequence>MSSISQLIKEKRRYGLKQTVSFFEIKQIAKRVPIQKIIGYVEYANVKINLNHKVLIPRYETEELVYLILSRHKENIDILDLCSGSGFIGIALKKNQKCFNITLADIDNEAILQSQENSILNDAKVEIIQSDLFKNINKRFDIIVSNPPYLMKNEEISKSVLDYEPHHALYASDQGLYFYKKIINSAKDYLNKNGKIYFEINPLHILYWEKLSLQINLEIINDINGLARFVVIHY</sequence>
<proteinExistence type="predicted"/>
<dbReference type="PROSITE" id="PS00092">
    <property type="entry name" value="N6_MTASE"/>
    <property type="match status" value="1"/>
</dbReference>
<dbReference type="Pfam" id="PF05175">
    <property type="entry name" value="MTS"/>
    <property type="match status" value="1"/>
</dbReference>
<evidence type="ECO:0000256" key="4">
    <source>
        <dbReference type="ARBA" id="ARBA00022691"/>
    </source>
</evidence>
<dbReference type="InterPro" id="IPR004556">
    <property type="entry name" value="HemK-like"/>
</dbReference>
<keyword evidence="2 7" id="KW-0489">Methyltransferase</keyword>
<keyword evidence="4" id="KW-0949">S-adenosyl-L-methionine</keyword>
<accession>D4XVT8</accession>
<dbReference type="NCBIfam" id="TIGR00536">
    <property type="entry name" value="hemK_fam"/>
    <property type="match status" value="1"/>
</dbReference>
<evidence type="ECO:0000313" key="8">
    <source>
        <dbReference type="Proteomes" id="UP000004757"/>
    </source>
</evidence>
<dbReference type="InterPro" id="IPR050320">
    <property type="entry name" value="N5-glutamine_MTase"/>
</dbReference>
<dbReference type="SUPFAM" id="SSF53335">
    <property type="entry name" value="S-adenosyl-L-methionine-dependent methyltransferases"/>
    <property type="match status" value="1"/>
</dbReference>
<dbReference type="Gene3D" id="3.40.50.150">
    <property type="entry name" value="Vaccinia Virus protein VP39"/>
    <property type="match status" value="1"/>
</dbReference>
<evidence type="ECO:0000256" key="3">
    <source>
        <dbReference type="ARBA" id="ARBA00022679"/>
    </source>
</evidence>
<dbReference type="GO" id="GO:0003676">
    <property type="term" value="F:nucleic acid binding"/>
    <property type="evidence" value="ECO:0007669"/>
    <property type="project" value="InterPro"/>
</dbReference>
<dbReference type="AlphaFoldDB" id="D4XVT8"/>
<dbReference type="NCBIfam" id="TIGR03534">
    <property type="entry name" value="RF_mod_PrmC"/>
    <property type="match status" value="1"/>
</dbReference>
<keyword evidence="8" id="KW-1185">Reference proteome</keyword>
<dbReference type="GO" id="GO:0032259">
    <property type="term" value="P:methylation"/>
    <property type="evidence" value="ECO:0007669"/>
    <property type="project" value="UniProtKB-KW"/>
</dbReference>
<reference evidence="7 8" key="1">
    <citation type="submission" date="2010-03" db="EMBL/GenBank/DDBJ databases">
        <authorList>
            <person name="Glass J.I."/>
            <person name="Benders G.A."/>
            <person name="Durkin A.S."/>
            <person name="Farmerie W.G."/>
            <person name="Hlavinka K."/>
            <person name="Hostetler J."/>
            <person name="Jackson J."/>
            <person name="May M.A."/>
            <person name="Miller R.H."/>
            <person name="Paralanov V."/>
            <person name="Radune D."/>
            <person name="Szczypinski B."/>
            <person name="Brown D.R."/>
        </authorList>
    </citation>
    <scope>NUCLEOTIDE SEQUENCE [LARGE SCALE GENOMIC DNA]</scope>
    <source>
        <strain evidence="7 8">A21JP2</strain>
    </source>
</reference>
<evidence type="ECO:0000256" key="5">
    <source>
        <dbReference type="ARBA" id="ARBA00048391"/>
    </source>
</evidence>
<organism evidence="7 8">
    <name type="scientific">Mycoplasmopsis alligatoris A21JP2</name>
    <dbReference type="NCBI Taxonomy" id="747682"/>
    <lineage>
        <taxon>Bacteria</taxon>
        <taxon>Bacillati</taxon>
        <taxon>Mycoplasmatota</taxon>
        <taxon>Mycoplasmoidales</taxon>
        <taxon>Metamycoplasmataceae</taxon>
        <taxon>Mycoplasmopsis</taxon>
    </lineage>
</organism>
<keyword evidence="3 7" id="KW-0808">Transferase</keyword>
<comment type="caution">
    <text evidence="7">The sequence shown here is derived from an EMBL/GenBank/DDBJ whole genome shotgun (WGS) entry which is preliminary data.</text>
</comment>
<dbReference type="InterPro" id="IPR007848">
    <property type="entry name" value="Small_mtfrase_dom"/>
</dbReference>
<dbReference type="CDD" id="cd02440">
    <property type="entry name" value="AdoMet_MTases"/>
    <property type="match status" value="1"/>
</dbReference>
<evidence type="ECO:0000259" key="6">
    <source>
        <dbReference type="Pfam" id="PF05175"/>
    </source>
</evidence>
<dbReference type="PANTHER" id="PTHR18895:SF74">
    <property type="entry name" value="MTRF1L RELEASE FACTOR GLUTAMINE METHYLTRANSFERASE"/>
    <property type="match status" value="1"/>
</dbReference>
<dbReference type="EMBL" id="ADNC01000013">
    <property type="protein sequence ID" value="EFF41537.1"/>
    <property type="molecule type" value="Genomic_DNA"/>
</dbReference>
<dbReference type="EC" id="2.1.1.297" evidence="1"/>
<comment type="catalytic activity">
    <reaction evidence="5">
        <text>L-glutaminyl-[peptide chain release factor] + S-adenosyl-L-methionine = N(5)-methyl-L-glutaminyl-[peptide chain release factor] + S-adenosyl-L-homocysteine + H(+)</text>
        <dbReference type="Rhea" id="RHEA:42896"/>
        <dbReference type="Rhea" id="RHEA-COMP:10271"/>
        <dbReference type="Rhea" id="RHEA-COMP:10272"/>
        <dbReference type="ChEBI" id="CHEBI:15378"/>
        <dbReference type="ChEBI" id="CHEBI:30011"/>
        <dbReference type="ChEBI" id="CHEBI:57856"/>
        <dbReference type="ChEBI" id="CHEBI:59789"/>
        <dbReference type="ChEBI" id="CHEBI:61891"/>
        <dbReference type="EC" id="2.1.1.297"/>
    </reaction>
</comment>
<feature type="domain" description="Methyltransferase small" evidence="6">
    <location>
        <begin position="74"/>
        <end position="154"/>
    </location>
</feature>
<dbReference type="RefSeq" id="WP_005683498.1">
    <property type="nucleotide sequence ID" value="NZ_ADNC01000013.1"/>
</dbReference>
<dbReference type="eggNOG" id="COG2890">
    <property type="taxonomic scope" value="Bacteria"/>
</dbReference>
<dbReference type="InterPro" id="IPR019874">
    <property type="entry name" value="RF_methyltr_PrmC"/>
</dbReference>
<dbReference type="InterPro" id="IPR029063">
    <property type="entry name" value="SAM-dependent_MTases_sf"/>
</dbReference>
<evidence type="ECO:0000313" key="7">
    <source>
        <dbReference type="EMBL" id="EFF41537.1"/>
    </source>
</evidence>
<gene>
    <name evidence="7" type="primary">prmC</name>
    <name evidence="7" type="ORF">MALL_0699</name>
</gene>
<dbReference type="Proteomes" id="UP000004757">
    <property type="component" value="Unassembled WGS sequence"/>
</dbReference>
<dbReference type="GO" id="GO:0102559">
    <property type="term" value="F:peptide chain release factor N(5)-glutamine methyltransferase activity"/>
    <property type="evidence" value="ECO:0007669"/>
    <property type="project" value="UniProtKB-EC"/>
</dbReference>
<dbReference type="OrthoDB" id="9800643at2"/>
<name>D4XVT8_9BACT</name>